<dbReference type="PANTHER" id="PTHR30294:SF29">
    <property type="entry name" value="MULTIDRUG ABC TRANSPORTER PERMEASE YBHS-RELATED"/>
    <property type="match status" value="1"/>
</dbReference>
<dbReference type="GO" id="GO:0140359">
    <property type="term" value="F:ABC-type transporter activity"/>
    <property type="evidence" value="ECO:0007669"/>
    <property type="project" value="InterPro"/>
</dbReference>
<evidence type="ECO:0000256" key="3">
    <source>
        <dbReference type="ARBA" id="ARBA00022692"/>
    </source>
</evidence>
<accession>A0A1M7S1L3</accession>
<evidence type="ECO:0000259" key="7">
    <source>
        <dbReference type="Pfam" id="PF12698"/>
    </source>
</evidence>
<evidence type="ECO:0000256" key="5">
    <source>
        <dbReference type="ARBA" id="ARBA00023136"/>
    </source>
</evidence>
<protein>
    <submittedName>
        <fullName evidence="8">ABC-2 type transport system permease protein</fullName>
    </submittedName>
</protein>
<evidence type="ECO:0000313" key="9">
    <source>
        <dbReference type="Proteomes" id="UP000184207"/>
    </source>
</evidence>
<dbReference type="Pfam" id="PF12698">
    <property type="entry name" value="ABC2_membrane_3"/>
    <property type="match status" value="1"/>
</dbReference>
<keyword evidence="2" id="KW-1003">Cell membrane</keyword>
<feature type="transmembrane region" description="Helical" evidence="6">
    <location>
        <begin position="218"/>
        <end position="240"/>
    </location>
</feature>
<evidence type="ECO:0000256" key="1">
    <source>
        <dbReference type="ARBA" id="ARBA00004651"/>
    </source>
</evidence>
<keyword evidence="9" id="KW-1185">Reference proteome</keyword>
<name>A0A1M7S1L3_FERGO</name>
<feature type="transmembrane region" description="Helical" evidence="6">
    <location>
        <begin position="173"/>
        <end position="197"/>
    </location>
</feature>
<organism evidence="8 9">
    <name type="scientific">Fervidobacterium gondwanense DSM 13020</name>
    <dbReference type="NCBI Taxonomy" id="1121883"/>
    <lineage>
        <taxon>Bacteria</taxon>
        <taxon>Thermotogati</taxon>
        <taxon>Thermotogota</taxon>
        <taxon>Thermotogae</taxon>
        <taxon>Thermotogales</taxon>
        <taxon>Fervidobacteriaceae</taxon>
        <taxon>Fervidobacterium</taxon>
    </lineage>
</organism>
<dbReference type="PANTHER" id="PTHR30294">
    <property type="entry name" value="MEMBRANE COMPONENT OF ABC TRANSPORTER YHHJ-RELATED"/>
    <property type="match status" value="1"/>
</dbReference>
<feature type="transmembrane region" description="Helical" evidence="6">
    <location>
        <begin position="282"/>
        <end position="304"/>
    </location>
</feature>
<sequence>MQFIKYELKRIFVKPSTYIVLFVIPVLFVLIGGIFFNSLASSNLKVGVYSEDKSPLSKFTVGVVMSLFRGGTIQYVGKDYLELLKKGELHAVVVIPNGFTNGLFTGRQTEIKYIPSPVDTQLSAAAYLVFQKMFEDLSGGPFFNPKVLQQMYTSSSVPAPKLVTENDLDFDRVFAPSLILLITMFVALMIGASTFVGDKETKFIRVISVGKARFSQYFLSKFLVTVAISCISGLVAYLVFLPSDMSVSVNDVLVLILFTSLFHSALGIFVSSLSRNYLISNLLGTALSILLIFSSGILTSISSLPRFVRNMLNFVPIYNSVYLLRLEQLFGAGSVNMQMFLKNSAVITTLTCGFLIVSFLVVKRETTPR</sequence>
<dbReference type="Gene3D" id="3.40.1710.10">
    <property type="entry name" value="abc type-2 transporter like domain"/>
    <property type="match status" value="1"/>
</dbReference>
<evidence type="ECO:0000256" key="2">
    <source>
        <dbReference type="ARBA" id="ARBA00022475"/>
    </source>
</evidence>
<evidence type="ECO:0000256" key="4">
    <source>
        <dbReference type="ARBA" id="ARBA00022989"/>
    </source>
</evidence>
<dbReference type="GO" id="GO:0005886">
    <property type="term" value="C:plasma membrane"/>
    <property type="evidence" value="ECO:0007669"/>
    <property type="project" value="UniProtKB-SubCell"/>
</dbReference>
<keyword evidence="3 6" id="KW-0812">Transmembrane</keyword>
<feature type="domain" description="ABC-2 type transporter transmembrane" evidence="7">
    <location>
        <begin position="16"/>
        <end position="361"/>
    </location>
</feature>
<dbReference type="Proteomes" id="UP000184207">
    <property type="component" value="Unassembled WGS sequence"/>
</dbReference>
<keyword evidence="5 6" id="KW-0472">Membrane</keyword>
<feature type="transmembrane region" description="Helical" evidence="6">
    <location>
        <begin position="12"/>
        <end position="36"/>
    </location>
</feature>
<keyword evidence="4 6" id="KW-1133">Transmembrane helix</keyword>
<dbReference type="InterPro" id="IPR013525">
    <property type="entry name" value="ABC2_TM"/>
</dbReference>
<dbReference type="STRING" id="1121883.SAMN02745226_00429"/>
<feature type="transmembrane region" description="Helical" evidence="6">
    <location>
        <begin position="344"/>
        <end position="362"/>
    </location>
</feature>
<comment type="subcellular location">
    <subcellularLocation>
        <location evidence="1">Cell membrane</location>
        <topology evidence="1">Multi-pass membrane protein</topology>
    </subcellularLocation>
</comment>
<dbReference type="RefSeq" id="WP_072757780.1">
    <property type="nucleotide sequence ID" value="NZ_FRDJ01000001.1"/>
</dbReference>
<gene>
    <name evidence="8" type="ORF">SAMN02745226_00429</name>
</gene>
<dbReference type="InterPro" id="IPR051449">
    <property type="entry name" value="ABC-2_transporter_component"/>
</dbReference>
<dbReference type="EMBL" id="FRDJ01000001">
    <property type="protein sequence ID" value="SHN52182.1"/>
    <property type="molecule type" value="Genomic_DNA"/>
</dbReference>
<dbReference type="AlphaFoldDB" id="A0A1M7S1L3"/>
<evidence type="ECO:0000313" key="8">
    <source>
        <dbReference type="EMBL" id="SHN52182.1"/>
    </source>
</evidence>
<proteinExistence type="predicted"/>
<dbReference type="OrthoDB" id="36814at2"/>
<feature type="transmembrane region" description="Helical" evidence="6">
    <location>
        <begin position="252"/>
        <end position="270"/>
    </location>
</feature>
<reference evidence="9" key="1">
    <citation type="submission" date="2016-12" db="EMBL/GenBank/DDBJ databases">
        <authorList>
            <person name="Varghese N."/>
            <person name="Submissions S."/>
        </authorList>
    </citation>
    <scope>NUCLEOTIDE SEQUENCE [LARGE SCALE GENOMIC DNA]</scope>
    <source>
        <strain evidence="9">DSM 13020</strain>
    </source>
</reference>
<evidence type="ECO:0000256" key="6">
    <source>
        <dbReference type="SAM" id="Phobius"/>
    </source>
</evidence>